<dbReference type="Gene3D" id="3.30.70.920">
    <property type="match status" value="1"/>
</dbReference>
<evidence type="ECO:0000313" key="2">
    <source>
        <dbReference type="EMBL" id="GAH74194.1"/>
    </source>
</evidence>
<protein>
    <recommendedName>
        <fullName evidence="1">Transcription regulator AsnC/Lrp ligand binding domain-containing protein</fullName>
    </recommendedName>
</protein>
<dbReference type="InterPro" id="IPR011008">
    <property type="entry name" value="Dimeric_a/b-barrel"/>
</dbReference>
<accession>X1J785</accession>
<reference evidence="2" key="1">
    <citation type="journal article" date="2014" name="Front. Microbiol.">
        <title>High frequency of phylogenetically diverse reductive dehalogenase-homologous genes in deep subseafloor sedimentary metagenomes.</title>
        <authorList>
            <person name="Kawai M."/>
            <person name="Futagami T."/>
            <person name="Toyoda A."/>
            <person name="Takaki Y."/>
            <person name="Nishi S."/>
            <person name="Hori S."/>
            <person name="Arai W."/>
            <person name="Tsubouchi T."/>
            <person name="Morono Y."/>
            <person name="Uchiyama I."/>
            <person name="Ito T."/>
            <person name="Fujiyama A."/>
            <person name="Inagaki F."/>
            <person name="Takami H."/>
        </authorList>
    </citation>
    <scope>NUCLEOTIDE SEQUENCE</scope>
    <source>
        <strain evidence="2">Expedition CK06-06</strain>
    </source>
</reference>
<dbReference type="AlphaFoldDB" id="X1J785"/>
<dbReference type="EMBL" id="BARU01028756">
    <property type="protein sequence ID" value="GAH74194.1"/>
    <property type="molecule type" value="Genomic_DNA"/>
</dbReference>
<sequence>MAYVLINTKLGSEDETLEKLRRTPNVREGYTIYGVYDNIIRVECETKEKLKETIDEIRSIET</sequence>
<dbReference type="InterPro" id="IPR019887">
    <property type="entry name" value="Tscrpt_reg_AsnC/Lrp_C"/>
</dbReference>
<gene>
    <name evidence="2" type="ORF">S03H2_45857</name>
</gene>
<comment type="caution">
    <text evidence="2">The sequence shown here is derived from an EMBL/GenBank/DDBJ whole genome shotgun (WGS) entry which is preliminary data.</text>
</comment>
<name>X1J785_9ZZZZ</name>
<dbReference type="Pfam" id="PF01037">
    <property type="entry name" value="AsnC_trans_reg"/>
    <property type="match status" value="1"/>
</dbReference>
<feature type="domain" description="Transcription regulator AsnC/Lrp ligand binding" evidence="1">
    <location>
        <begin position="4"/>
        <end position="61"/>
    </location>
</feature>
<proteinExistence type="predicted"/>
<dbReference type="SUPFAM" id="SSF54909">
    <property type="entry name" value="Dimeric alpha+beta barrel"/>
    <property type="match status" value="1"/>
</dbReference>
<organism evidence="2">
    <name type="scientific">marine sediment metagenome</name>
    <dbReference type="NCBI Taxonomy" id="412755"/>
    <lineage>
        <taxon>unclassified sequences</taxon>
        <taxon>metagenomes</taxon>
        <taxon>ecological metagenomes</taxon>
    </lineage>
</organism>
<feature type="non-terminal residue" evidence="2">
    <location>
        <position position="62"/>
    </location>
</feature>
<evidence type="ECO:0000259" key="1">
    <source>
        <dbReference type="Pfam" id="PF01037"/>
    </source>
</evidence>